<protein>
    <submittedName>
        <fullName evidence="1">Uncharacterized protein</fullName>
    </submittedName>
</protein>
<dbReference type="Proteomes" id="UP000316330">
    <property type="component" value="Unassembled WGS sequence"/>
</dbReference>
<accession>A0A559IUT4</accession>
<comment type="caution">
    <text evidence="1">The sequence shown here is derived from an EMBL/GenBank/DDBJ whole genome shotgun (WGS) entry which is preliminary data.</text>
</comment>
<keyword evidence="2" id="KW-1185">Reference proteome</keyword>
<evidence type="ECO:0000313" key="2">
    <source>
        <dbReference type="Proteomes" id="UP000316330"/>
    </source>
</evidence>
<gene>
    <name evidence="1" type="ORF">FPZ45_25095</name>
</gene>
<dbReference type="OrthoDB" id="2733321at2"/>
<organism evidence="1 2">
    <name type="scientific">Cohnella terricola</name>
    <dbReference type="NCBI Taxonomy" id="1289167"/>
    <lineage>
        <taxon>Bacteria</taxon>
        <taxon>Bacillati</taxon>
        <taxon>Bacillota</taxon>
        <taxon>Bacilli</taxon>
        <taxon>Bacillales</taxon>
        <taxon>Paenibacillaceae</taxon>
        <taxon>Cohnella</taxon>
    </lineage>
</organism>
<proteinExistence type="predicted"/>
<dbReference type="AlphaFoldDB" id="A0A559IUT4"/>
<dbReference type="EMBL" id="VNJJ01000033">
    <property type="protein sequence ID" value="TVX91389.1"/>
    <property type="molecule type" value="Genomic_DNA"/>
</dbReference>
<dbReference type="RefSeq" id="WP_144707400.1">
    <property type="nucleotide sequence ID" value="NZ_VNJJ01000033.1"/>
</dbReference>
<reference evidence="1 2" key="1">
    <citation type="submission" date="2019-07" db="EMBL/GenBank/DDBJ databases">
        <authorList>
            <person name="Kim J."/>
        </authorList>
    </citation>
    <scope>NUCLEOTIDE SEQUENCE [LARGE SCALE GENOMIC DNA]</scope>
    <source>
        <strain evidence="1 2">G13</strain>
    </source>
</reference>
<name>A0A559IUT4_9BACL</name>
<evidence type="ECO:0000313" key="1">
    <source>
        <dbReference type="EMBL" id="TVX91389.1"/>
    </source>
</evidence>
<sequence length="160" mass="17985">MKNSAPSIKEITETFKLGLLIGLLSMDQVINFADKYIEHEANPDAGIIEVSLSGSKGINETISKLEEVKGIYDIQKPIRTILGLIYIESLNSDDISEITYKLYSLSLNISESQIGGDLYFELNSMDDIKYLVTDEVIRKRIETSIGIYKELGEEFLKVLL</sequence>